<sequence length="385" mass="44112">MAIWNPWHGCHKISAGCQNCYVYRRDAAIGKDASVVTKTGSFDLPLKRDRQKQYKLSPAGGTVFTCMTSDFFLEEADEWRAECWQMIKARPDLSFAIITKRIHRFMDCIPQDWGEGYPNVSVYCTAENQAMADERLPIYLTLPIRHKYICHEPLLGPVDIEPYLASGQIGYVLCGGESGDAARPCHYEWILSVREQCMEYQVPFHFKQTGAVFIKEGKTYHIPRKYQESQAARAGIDYEGSPDPSTEDPKQRKSEEKIQEKELDRERWLATDLFERIRRSPFRSRFQLKAADKRYVQEKGMEVIRSHAGDLVRQRLAPAHIPNDGKQTPMKGHPVFLAQHACGCCCRGCLGKWHGIPAGIPLTEEQQAYIVDTLMTWIGRQMEET</sequence>
<accession>A0A9D1HF99</accession>
<evidence type="ECO:0000313" key="3">
    <source>
        <dbReference type="Proteomes" id="UP000824164"/>
    </source>
</evidence>
<evidence type="ECO:0000256" key="1">
    <source>
        <dbReference type="SAM" id="MobiDB-lite"/>
    </source>
</evidence>
<gene>
    <name evidence="2" type="ORF">IAB63_01120</name>
</gene>
<dbReference type="EMBL" id="DVLT01000005">
    <property type="protein sequence ID" value="HIU01839.1"/>
    <property type="molecule type" value="Genomic_DNA"/>
</dbReference>
<dbReference type="AlphaFoldDB" id="A0A9D1HF99"/>
<reference evidence="2" key="1">
    <citation type="submission" date="2020-10" db="EMBL/GenBank/DDBJ databases">
        <authorList>
            <person name="Gilroy R."/>
        </authorList>
    </citation>
    <scope>NUCLEOTIDE SEQUENCE</scope>
    <source>
        <strain evidence="2">CHK187-14744</strain>
    </source>
</reference>
<evidence type="ECO:0000313" key="2">
    <source>
        <dbReference type="EMBL" id="HIU01839.1"/>
    </source>
</evidence>
<dbReference type="Pfam" id="PF13811">
    <property type="entry name" value="DUF4186"/>
    <property type="match status" value="1"/>
</dbReference>
<feature type="region of interest" description="Disordered" evidence="1">
    <location>
        <begin position="231"/>
        <end position="261"/>
    </location>
</feature>
<reference evidence="2" key="2">
    <citation type="journal article" date="2021" name="PeerJ">
        <title>Extensive microbial diversity within the chicken gut microbiome revealed by metagenomics and culture.</title>
        <authorList>
            <person name="Gilroy R."/>
            <person name="Ravi A."/>
            <person name="Getino M."/>
            <person name="Pursley I."/>
            <person name="Horton D.L."/>
            <person name="Alikhan N.F."/>
            <person name="Baker D."/>
            <person name="Gharbi K."/>
            <person name="Hall N."/>
            <person name="Watson M."/>
            <person name="Adriaenssens E.M."/>
            <person name="Foster-Nyarko E."/>
            <person name="Jarju S."/>
            <person name="Secka A."/>
            <person name="Antonio M."/>
            <person name="Oren A."/>
            <person name="Chaudhuri R.R."/>
            <person name="La Ragione R."/>
            <person name="Hildebrand F."/>
            <person name="Pallen M.J."/>
        </authorList>
    </citation>
    <scope>NUCLEOTIDE SEQUENCE</scope>
    <source>
        <strain evidence="2">CHK187-14744</strain>
    </source>
</reference>
<feature type="compositionally biased region" description="Basic and acidic residues" evidence="1">
    <location>
        <begin position="247"/>
        <end position="261"/>
    </location>
</feature>
<dbReference type="Proteomes" id="UP000824164">
    <property type="component" value="Unassembled WGS sequence"/>
</dbReference>
<organism evidence="2 3">
    <name type="scientific">Candidatus Onthocola gallistercoris</name>
    <dbReference type="NCBI Taxonomy" id="2840876"/>
    <lineage>
        <taxon>Bacteria</taxon>
        <taxon>Bacillati</taxon>
        <taxon>Bacillota</taxon>
        <taxon>Bacilli</taxon>
        <taxon>Candidatus Onthocola</taxon>
    </lineage>
</organism>
<dbReference type="InterPro" id="IPR020378">
    <property type="entry name" value="DUF4186"/>
</dbReference>
<dbReference type="Pfam" id="PF07505">
    <property type="entry name" value="DUF5131"/>
    <property type="match status" value="1"/>
</dbReference>
<name>A0A9D1HF99_9FIRM</name>
<protein>
    <submittedName>
        <fullName evidence="2">DUF5131 family protein</fullName>
    </submittedName>
</protein>
<comment type="caution">
    <text evidence="2">The sequence shown here is derived from an EMBL/GenBank/DDBJ whole genome shotgun (WGS) entry which is preliminary data.</text>
</comment>
<dbReference type="InterPro" id="IPR011101">
    <property type="entry name" value="DUF5131"/>
</dbReference>
<proteinExistence type="predicted"/>